<dbReference type="PANTHER" id="PTHR43707">
    <property type="entry name" value="HISTIDYL-TRNA SYNTHETASE"/>
    <property type="match status" value="1"/>
</dbReference>
<dbReference type="Pfam" id="PF13393">
    <property type="entry name" value="tRNA-synt_His"/>
    <property type="match status" value="1"/>
</dbReference>
<organism evidence="2 3">
    <name type="scientific">Candidatus Dojkabacteria bacterium</name>
    <dbReference type="NCBI Taxonomy" id="2099670"/>
    <lineage>
        <taxon>Bacteria</taxon>
        <taxon>Candidatus Dojkabacteria</taxon>
    </lineage>
</organism>
<evidence type="ECO:0000313" key="3">
    <source>
        <dbReference type="Proteomes" id="UP000554004"/>
    </source>
</evidence>
<proteinExistence type="predicted"/>
<dbReference type="GO" id="GO:0005737">
    <property type="term" value="C:cytoplasm"/>
    <property type="evidence" value="ECO:0007669"/>
    <property type="project" value="InterPro"/>
</dbReference>
<feature type="non-terminal residue" evidence="2">
    <location>
        <position position="207"/>
    </location>
</feature>
<dbReference type="InterPro" id="IPR041715">
    <property type="entry name" value="HisRS-like_core"/>
</dbReference>
<dbReference type="Gene3D" id="3.30.930.10">
    <property type="entry name" value="Bira Bifunctional Protein, Domain 2"/>
    <property type="match status" value="1"/>
</dbReference>
<dbReference type="InterPro" id="IPR045864">
    <property type="entry name" value="aa-tRNA-synth_II/BPL/LPL"/>
</dbReference>
<feature type="domain" description="Aminoacyl-transfer RNA synthetases class-II family profile" evidence="1">
    <location>
        <begin position="13"/>
        <end position="207"/>
    </location>
</feature>
<evidence type="ECO:0000313" key="2">
    <source>
        <dbReference type="EMBL" id="NLE30671.1"/>
    </source>
</evidence>
<reference evidence="2 3" key="1">
    <citation type="journal article" date="2020" name="Biotechnol. Biofuels">
        <title>New insights from the biogas microbiome by comprehensive genome-resolved metagenomics of nearly 1600 species originating from multiple anaerobic digesters.</title>
        <authorList>
            <person name="Campanaro S."/>
            <person name="Treu L."/>
            <person name="Rodriguez-R L.M."/>
            <person name="Kovalovszki A."/>
            <person name="Ziels R.M."/>
            <person name="Maus I."/>
            <person name="Zhu X."/>
            <person name="Kougias P.G."/>
            <person name="Basile A."/>
            <person name="Luo G."/>
            <person name="Schluter A."/>
            <person name="Konstantinidis K.T."/>
            <person name="Angelidaki I."/>
        </authorList>
    </citation>
    <scope>NUCLEOTIDE SEQUENCE [LARGE SCALE GENOMIC DNA]</scope>
    <source>
        <strain evidence="2">AS06rmzACSIP_421</strain>
    </source>
</reference>
<dbReference type="GO" id="GO:0006427">
    <property type="term" value="P:histidyl-tRNA aminoacylation"/>
    <property type="evidence" value="ECO:0007669"/>
    <property type="project" value="TreeGrafter"/>
</dbReference>
<dbReference type="PROSITE" id="PS50862">
    <property type="entry name" value="AA_TRNA_LIGASE_II"/>
    <property type="match status" value="1"/>
</dbReference>
<protein>
    <submittedName>
        <fullName evidence="2">Histidine--tRNA ligase</fullName>
    </submittedName>
</protein>
<dbReference type="CDD" id="cd00773">
    <property type="entry name" value="HisRS-like_core"/>
    <property type="match status" value="1"/>
</dbReference>
<dbReference type="InterPro" id="IPR006195">
    <property type="entry name" value="aa-tRNA-synth_II"/>
</dbReference>
<dbReference type="PANTHER" id="PTHR43707:SF1">
    <property type="entry name" value="HISTIDINE--TRNA LIGASE, MITOCHONDRIAL-RELATED"/>
    <property type="match status" value="1"/>
</dbReference>
<keyword evidence="2" id="KW-0436">Ligase</keyword>
<evidence type="ECO:0000259" key="1">
    <source>
        <dbReference type="PROSITE" id="PS50862"/>
    </source>
</evidence>
<accession>A0A847ESC7</accession>
<dbReference type="InterPro" id="IPR004516">
    <property type="entry name" value="HisRS/HisZ"/>
</dbReference>
<sequence>MKNTILTKQPYKGTMDWYPKDMYIRNYIFDIWSRVAKSYGYEEYDTATLEDANLYKVKSGEELGGNQLYNFIDKGGREIALRPEMTPSLARMVANKKNDLQFPLRWFNIGRYYRYEKPQKGRRREFFQLNIDILGVDSITAETEIVSFVIDVMKEFKAPLNSFELKINSRYLLDYLFTEILQIDEEIKPKIARALDNYLKMSNNDFT</sequence>
<dbReference type="AlphaFoldDB" id="A0A847ESC7"/>
<dbReference type="SUPFAM" id="SSF55681">
    <property type="entry name" value="Class II aaRS and biotin synthetases"/>
    <property type="match status" value="1"/>
</dbReference>
<dbReference type="Proteomes" id="UP000554004">
    <property type="component" value="Unassembled WGS sequence"/>
</dbReference>
<dbReference type="EMBL" id="JAAZAL010000006">
    <property type="protein sequence ID" value="NLE30671.1"/>
    <property type="molecule type" value="Genomic_DNA"/>
</dbReference>
<comment type="caution">
    <text evidence="2">The sequence shown here is derived from an EMBL/GenBank/DDBJ whole genome shotgun (WGS) entry which is preliminary data.</text>
</comment>
<gene>
    <name evidence="2" type="ORF">GX618_00125</name>
</gene>
<name>A0A847ESC7_9BACT</name>
<dbReference type="GO" id="GO:0004821">
    <property type="term" value="F:histidine-tRNA ligase activity"/>
    <property type="evidence" value="ECO:0007669"/>
    <property type="project" value="TreeGrafter"/>
</dbReference>